<evidence type="ECO:0000313" key="9">
    <source>
        <dbReference type="EMBL" id="QPG57483.1"/>
    </source>
</evidence>
<keyword evidence="1" id="KW-0813">Transport</keyword>
<dbReference type="InterPro" id="IPR036909">
    <property type="entry name" value="Cyt_c-like_dom_sf"/>
</dbReference>
<keyword evidence="10" id="KW-1185">Reference proteome</keyword>
<evidence type="ECO:0000256" key="5">
    <source>
        <dbReference type="ARBA" id="ARBA00023004"/>
    </source>
</evidence>
<dbReference type="InterPro" id="IPR009056">
    <property type="entry name" value="Cyt_c-like_dom"/>
</dbReference>
<proteinExistence type="predicted"/>
<keyword evidence="5 6" id="KW-0408">Iron</keyword>
<dbReference type="PANTHER" id="PTHR33751:SF9">
    <property type="entry name" value="CYTOCHROME C4"/>
    <property type="match status" value="1"/>
</dbReference>
<keyword evidence="7" id="KW-0732">Signal</keyword>
<name>A0ABX6V499_9GAMM</name>
<dbReference type="PANTHER" id="PTHR33751">
    <property type="entry name" value="CBB3-TYPE CYTOCHROME C OXIDASE SUBUNIT FIXP"/>
    <property type="match status" value="1"/>
</dbReference>
<gene>
    <name evidence="9" type="ORF">FM038_008535</name>
</gene>
<keyword evidence="4" id="KW-0249">Electron transport</keyword>
<evidence type="ECO:0000256" key="2">
    <source>
        <dbReference type="ARBA" id="ARBA00022617"/>
    </source>
</evidence>
<evidence type="ECO:0000259" key="8">
    <source>
        <dbReference type="PROSITE" id="PS51007"/>
    </source>
</evidence>
<keyword evidence="3 6" id="KW-0479">Metal-binding</keyword>
<dbReference type="Gene3D" id="1.10.760.10">
    <property type="entry name" value="Cytochrome c-like domain"/>
    <property type="match status" value="2"/>
</dbReference>
<reference evidence="9" key="1">
    <citation type="submission" date="2021-07" db="EMBL/GenBank/DDBJ databases">
        <title>Shewanella sp. YLB-07 whole genome sequence.</title>
        <authorList>
            <person name="Yu L."/>
        </authorList>
    </citation>
    <scope>NUCLEOTIDE SEQUENCE</scope>
    <source>
        <strain evidence="9">YLB-08</strain>
    </source>
</reference>
<evidence type="ECO:0000256" key="4">
    <source>
        <dbReference type="ARBA" id="ARBA00022982"/>
    </source>
</evidence>
<feature type="signal peptide" evidence="7">
    <location>
        <begin position="1"/>
        <end position="20"/>
    </location>
</feature>
<keyword evidence="2 6" id="KW-0349">Heme</keyword>
<feature type="chain" id="PRO_5045423190" evidence="7">
    <location>
        <begin position="21"/>
        <end position="313"/>
    </location>
</feature>
<dbReference type="SUPFAM" id="SSF46626">
    <property type="entry name" value="Cytochrome c"/>
    <property type="match status" value="2"/>
</dbReference>
<dbReference type="PROSITE" id="PS51007">
    <property type="entry name" value="CYTC"/>
    <property type="match status" value="2"/>
</dbReference>
<dbReference type="Proteomes" id="UP000316416">
    <property type="component" value="Chromosome"/>
</dbReference>
<evidence type="ECO:0000256" key="3">
    <source>
        <dbReference type="ARBA" id="ARBA00022723"/>
    </source>
</evidence>
<dbReference type="RefSeq" id="WP_142872845.1">
    <property type="nucleotide sequence ID" value="NZ_CP045503.2"/>
</dbReference>
<feature type="domain" description="Cytochrome c" evidence="8">
    <location>
        <begin position="226"/>
        <end position="310"/>
    </location>
</feature>
<evidence type="ECO:0000313" key="10">
    <source>
        <dbReference type="Proteomes" id="UP000316416"/>
    </source>
</evidence>
<sequence length="313" mass="33998">MFVKTTLTLLGLLYCGQAFSDTLIPGAPAWSTPVRGSVSVSETSKTPQQLTGSNKTYTQLQIDDKFNAPDWYPSQHAVMPDIVKFGKSPKVWACSSCHLASGLGHPESSTLAGLSASYLTAQIRAFSNGDRLDYSGHMNRIAPLLSEQDILDAVNYFSSLPYRNFIEVVETQTVPETYFDQTRMRQVKHDGKQQAIGDRIIEVPKDDRKVALRDPYASFISYAPLGSVARGKVLVETGSGKTTACHSCHGSRLVGGPIGPSIAGNFGIYTVRQLYGFKAGTRKNSLMAAVVANLTEQDIIDIAAYLSFVTVTD</sequence>
<dbReference type="Pfam" id="PF00034">
    <property type="entry name" value="Cytochrom_C"/>
    <property type="match status" value="1"/>
</dbReference>
<evidence type="ECO:0000256" key="7">
    <source>
        <dbReference type="SAM" id="SignalP"/>
    </source>
</evidence>
<dbReference type="InterPro" id="IPR050597">
    <property type="entry name" value="Cytochrome_c_Oxidase_Subunit"/>
</dbReference>
<evidence type="ECO:0000256" key="6">
    <source>
        <dbReference type="PROSITE-ProRule" id="PRU00433"/>
    </source>
</evidence>
<organism evidence="9 10">
    <name type="scientific">Shewanella eurypsychrophilus</name>
    <dbReference type="NCBI Taxonomy" id="2593656"/>
    <lineage>
        <taxon>Bacteria</taxon>
        <taxon>Pseudomonadati</taxon>
        <taxon>Pseudomonadota</taxon>
        <taxon>Gammaproteobacteria</taxon>
        <taxon>Alteromonadales</taxon>
        <taxon>Shewanellaceae</taxon>
        <taxon>Shewanella</taxon>
    </lineage>
</organism>
<protein>
    <submittedName>
        <fullName evidence="9">C-type cytochrome</fullName>
    </submittedName>
</protein>
<accession>A0ABX6V499</accession>
<evidence type="ECO:0000256" key="1">
    <source>
        <dbReference type="ARBA" id="ARBA00022448"/>
    </source>
</evidence>
<feature type="domain" description="Cytochrome c" evidence="8">
    <location>
        <begin position="81"/>
        <end position="161"/>
    </location>
</feature>
<dbReference type="EMBL" id="CP045503">
    <property type="protein sequence ID" value="QPG57483.1"/>
    <property type="molecule type" value="Genomic_DNA"/>
</dbReference>